<keyword evidence="1" id="KW-1133">Transmembrane helix</keyword>
<dbReference type="AlphaFoldDB" id="A0A3S5AJ73"/>
<keyword evidence="1" id="KW-0472">Membrane</keyword>
<evidence type="ECO:0000313" key="2">
    <source>
        <dbReference type="EMBL" id="VEL17981.1"/>
    </source>
</evidence>
<protein>
    <submittedName>
        <fullName evidence="2">Uncharacterized protein</fullName>
    </submittedName>
</protein>
<dbReference type="EMBL" id="CAAALY010035109">
    <property type="protein sequence ID" value="VEL17981.1"/>
    <property type="molecule type" value="Genomic_DNA"/>
</dbReference>
<keyword evidence="1" id="KW-0812">Transmembrane</keyword>
<keyword evidence="3" id="KW-1185">Reference proteome</keyword>
<evidence type="ECO:0000313" key="3">
    <source>
        <dbReference type="Proteomes" id="UP000784294"/>
    </source>
</evidence>
<organism evidence="2 3">
    <name type="scientific">Protopolystoma xenopodis</name>
    <dbReference type="NCBI Taxonomy" id="117903"/>
    <lineage>
        <taxon>Eukaryota</taxon>
        <taxon>Metazoa</taxon>
        <taxon>Spiralia</taxon>
        <taxon>Lophotrochozoa</taxon>
        <taxon>Platyhelminthes</taxon>
        <taxon>Monogenea</taxon>
        <taxon>Polyopisthocotylea</taxon>
        <taxon>Polystomatidea</taxon>
        <taxon>Polystomatidae</taxon>
        <taxon>Protopolystoma</taxon>
    </lineage>
</organism>
<proteinExistence type="predicted"/>
<name>A0A3S5AJ73_9PLAT</name>
<dbReference type="Proteomes" id="UP000784294">
    <property type="component" value="Unassembled WGS sequence"/>
</dbReference>
<feature type="transmembrane region" description="Helical" evidence="1">
    <location>
        <begin position="83"/>
        <end position="108"/>
    </location>
</feature>
<gene>
    <name evidence="2" type="ORF">PXEA_LOCUS11421</name>
</gene>
<evidence type="ECO:0000256" key="1">
    <source>
        <dbReference type="SAM" id="Phobius"/>
    </source>
</evidence>
<accession>A0A3S5AJ73</accession>
<reference evidence="2" key="1">
    <citation type="submission" date="2018-11" db="EMBL/GenBank/DDBJ databases">
        <authorList>
            <consortium name="Pathogen Informatics"/>
        </authorList>
    </citation>
    <scope>NUCLEOTIDE SEQUENCE</scope>
</reference>
<comment type="caution">
    <text evidence="2">The sequence shown here is derived from an EMBL/GenBank/DDBJ whole genome shotgun (WGS) entry which is preliminary data.</text>
</comment>
<feature type="non-terminal residue" evidence="2">
    <location>
        <position position="1"/>
    </location>
</feature>
<sequence>MRPTNTKELANLAFWCCTVSSSTLGIASAAEAVELVRAPASRGAISHNPSVGPTSMAWYKIPLLSSSCAGSSAELVAAEPRCVFHGAAIILGSLQMLYGLSLLFLLVLASQHGRMSGLDEPLLPTPTWPPLMTSGFAGVP</sequence>